<evidence type="ECO:0000256" key="12">
    <source>
        <dbReference type="PROSITE-ProRule" id="PRU00169"/>
    </source>
</evidence>
<dbReference type="CDD" id="cd00082">
    <property type="entry name" value="HisKA"/>
    <property type="match status" value="1"/>
</dbReference>
<evidence type="ECO:0000256" key="4">
    <source>
        <dbReference type="ARBA" id="ARBA00022475"/>
    </source>
</evidence>
<dbReference type="SMART" id="SM00304">
    <property type="entry name" value="HAMP"/>
    <property type="match status" value="1"/>
</dbReference>
<dbReference type="InterPro" id="IPR003018">
    <property type="entry name" value="GAF"/>
</dbReference>
<evidence type="ECO:0000256" key="9">
    <source>
        <dbReference type="ARBA" id="ARBA00022840"/>
    </source>
</evidence>
<dbReference type="SMART" id="SM00448">
    <property type="entry name" value="REC"/>
    <property type="match status" value="1"/>
</dbReference>
<keyword evidence="5 12" id="KW-0597">Phosphoprotein</keyword>
<keyword evidence="13" id="KW-1133">Transmembrane helix</keyword>
<evidence type="ECO:0000259" key="15">
    <source>
        <dbReference type="PROSITE" id="PS50110"/>
    </source>
</evidence>
<feature type="domain" description="Histidine kinase" evidence="14">
    <location>
        <begin position="592"/>
        <end position="807"/>
    </location>
</feature>
<evidence type="ECO:0000256" key="10">
    <source>
        <dbReference type="ARBA" id="ARBA00023012"/>
    </source>
</evidence>
<evidence type="ECO:0000256" key="7">
    <source>
        <dbReference type="ARBA" id="ARBA00022741"/>
    </source>
</evidence>
<dbReference type="EC" id="2.7.13.3" evidence="3"/>
<dbReference type="CDD" id="cd16922">
    <property type="entry name" value="HATPase_EvgS-ArcB-TorS-like"/>
    <property type="match status" value="1"/>
</dbReference>
<proteinExistence type="predicted"/>
<dbReference type="InterPro" id="IPR004358">
    <property type="entry name" value="Sig_transdc_His_kin-like_C"/>
</dbReference>
<keyword evidence="4" id="KW-1003">Cell membrane</keyword>
<feature type="domain" description="HAMP" evidence="16">
    <location>
        <begin position="211"/>
        <end position="263"/>
    </location>
</feature>
<evidence type="ECO:0000256" key="13">
    <source>
        <dbReference type="SAM" id="Phobius"/>
    </source>
</evidence>
<dbReference type="SUPFAM" id="SSF52172">
    <property type="entry name" value="CheY-like"/>
    <property type="match status" value="1"/>
</dbReference>
<evidence type="ECO:0000256" key="8">
    <source>
        <dbReference type="ARBA" id="ARBA00022777"/>
    </source>
</evidence>
<feature type="domain" description="Response regulatory" evidence="15">
    <location>
        <begin position="823"/>
        <end position="937"/>
    </location>
</feature>
<keyword evidence="10" id="KW-0902">Two-component regulatory system</keyword>
<dbReference type="Gene3D" id="3.30.450.20">
    <property type="entry name" value="PAS domain"/>
    <property type="match status" value="1"/>
</dbReference>
<dbReference type="PANTHER" id="PTHR43547:SF2">
    <property type="entry name" value="HYBRID SIGNAL TRANSDUCTION HISTIDINE KINASE C"/>
    <property type="match status" value="1"/>
</dbReference>
<evidence type="ECO:0000256" key="5">
    <source>
        <dbReference type="ARBA" id="ARBA00022553"/>
    </source>
</evidence>
<comment type="catalytic activity">
    <reaction evidence="1">
        <text>ATP + protein L-histidine = ADP + protein N-phospho-L-histidine.</text>
        <dbReference type="EC" id="2.7.13.3"/>
    </reaction>
</comment>
<dbReference type="GO" id="GO:0005524">
    <property type="term" value="F:ATP binding"/>
    <property type="evidence" value="ECO:0007669"/>
    <property type="project" value="UniProtKB-KW"/>
</dbReference>
<comment type="caution">
    <text evidence="17">The sequence shown here is derived from an EMBL/GenBank/DDBJ whole genome shotgun (WGS) entry which is preliminary data.</text>
</comment>
<dbReference type="Pfam" id="PF02518">
    <property type="entry name" value="HATPase_c"/>
    <property type="match status" value="1"/>
</dbReference>
<dbReference type="InterPro" id="IPR011006">
    <property type="entry name" value="CheY-like_superfamily"/>
</dbReference>
<dbReference type="PRINTS" id="PR00344">
    <property type="entry name" value="BCTRLSENSOR"/>
</dbReference>
<dbReference type="Gene3D" id="3.40.50.2300">
    <property type="match status" value="1"/>
</dbReference>
<dbReference type="InterPro" id="IPR001789">
    <property type="entry name" value="Sig_transdc_resp-reg_receiver"/>
</dbReference>
<evidence type="ECO:0000256" key="3">
    <source>
        <dbReference type="ARBA" id="ARBA00012438"/>
    </source>
</evidence>
<dbReference type="Proteomes" id="UP000447833">
    <property type="component" value="Unassembled WGS sequence"/>
</dbReference>
<dbReference type="Gene3D" id="1.10.287.130">
    <property type="match status" value="1"/>
</dbReference>
<keyword evidence="6" id="KW-0808">Transferase</keyword>
<dbReference type="SUPFAM" id="SSF47384">
    <property type="entry name" value="Homodimeric domain of signal transducing histidine kinase"/>
    <property type="match status" value="1"/>
</dbReference>
<dbReference type="Gene3D" id="6.10.340.10">
    <property type="match status" value="1"/>
</dbReference>
<evidence type="ECO:0000256" key="11">
    <source>
        <dbReference type="ARBA" id="ARBA00023136"/>
    </source>
</evidence>
<dbReference type="GO" id="GO:0000155">
    <property type="term" value="F:phosphorelay sensor kinase activity"/>
    <property type="evidence" value="ECO:0007669"/>
    <property type="project" value="InterPro"/>
</dbReference>
<dbReference type="InterPro" id="IPR036097">
    <property type="entry name" value="HisK_dim/P_sf"/>
</dbReference>
<keyword evidence="8" id="KW-0418">Kinase</keyword>
<dbReference type="PROSITE" id="PS50885">
    <property type="entry name" value="HAMP"/>
    <property type="match status" value="1"/>
</dbReference>
<dbReference type="SMART" id="SM00065">
    <property type="entry name" value="GAF"/>
    <property type="match status" value="1"/>
</dbReference>
<dbReference type="SUPFAM" id="SSF55785">
    <property type="entry name" value="PYP-like sensor domain (PAS domain)"/>
    <property type="match status" value="1"/>
</dbReference>
<comment type="subcellular location">
    <subcellularLocation>
        <location evidence="2">Cell membrane</location>
        <topology evidence="2">Multi-pass membrane protein</topology>
    </subcellularLocation>
</comment>
<name>A0A845F3P6_9BACL</name>
<gene>
    <name evidence="17" type="ORF">GLW07_18120</name>
</gene>
<dbReference type="SMART" id="SM00388">
    <property type="entry name" value="HisKA"/>
    <property type="match status" value="1"/>
</dbReference>
<evidence type="ECO:0000256" key="6">
    <source>
        <dbReference type="ARBA" id="ARBA00022679"/>
    </source>
</evidence>
<dbReference type="Gene3D" id="3.30.565.10">
    <property type="entry name" value="Histidine kinase-like ATPase, C-terminal domain"/>
    <property type="match status" value="1"/>
</dbReference>
<dbReference type="SUPFAM" id="SSF55874">
    <property type="entry name" value="ATPase domain of HSP90 chaperone/DNA topoisomerase II/histidine kinase"/>
    <property type="match status" value="1"/>
</dbReference>
<dbReference type="InterPro" id="IPR003661">
    <property type="entry name" value="HisK_dim/P_dom"/>
</dbReference>
<dbReference type="GO" id="GO:0005886">
    <property type="term" value="C:plasma membrane"/>
    <property type="evidence" value="ECO:0007669"/>
    <property type="project" value="UniProtKB-SubCell"/>
</dbReference>
<dbReference type="InterPro" id="IPR036890">
    <property type="entry name" value="HATPase_C_sf"/>
</dbReference>
<evidence type="ECO:0000313" key="18">
    <source>
        <dbReference type="Proteomes" id="UP000447833"/>
    </source>
</evidence>
<evidence type="ECO:0000259" key="16">
    <source>
        <dbReference type="PROSITE" id="PS50885"/>
    </source>
</evidence>
<dbReference type="InterPro" id="IPR003594">
    <property type="entry name" value="HATPase_dom"/>
</dbReference>
<accession>A0A845F3P6</accession>
<dbReference type="InterPro" id="IPR005467">
    <property type="entry name" value="His_kinase_dom"/>
</dbReference>
<dbReference type="CDD" id="cd06225">
    <property type="entry name" value="HAMP"/>
    <property type="match status" value="1"/>
</dbReference>
<evidence type="ECO:0000313" key="17">
    <source>
        <dbReference type="EMBL" id="MYL65277.1"/>
    </source>
</evidence>
<feature type="modified residue" description="4-aspartylphosphate" evidence="12">
    <location>
        <position position="872"/>
    </location>
</feature>
<dbReference type="RefSeq" id="WP_160920638.1">
    <property type="nucleotide sequence ID" value="NZ_WMEY01000006.1"/>
</dbReference>
<keyword evidence="11 13" id="KW-0472">Membrane</keyword>
<dbReference type="SUPFAM" id="SSF55781">
    <property type="entry name" value="GAF domain-like"/>
    <property type="match status" value="1"/>
</dbReference>
<dbReference type="EMBL" id="WMEY01000006">
    <property type="protein sequence ID" value="MYL65277.1"/>
    <property type="molecule type" value="Genomic_DNA"/>
</dbReference>
<organism evidence="17 18">
    <name type="scientific">Guptibacillus hwajinpoensis</name>
    <dbReference type="NCBI Taxonomy" id="208199"/>
    <lineage>
        <taxon>Bacteria</taxon>
        <taxon>Bacillati</taxon>
        <taxon>Bacillota</taxon>
        <taxon>Bacilli</taxon>
        <taxon>Bacillales</taxon>
        <taxon>Guptibacillaceae</taxon>
        <taxon>Guptibacillus</taxon>
    </lineage>
</organism>
<dbReference type="InterPro" id="IPR003660">
    <property type="entry name" value="HAMP_dom"/>
</dbReference>
<dbReference type="SMART" id="SM00387">
    <property type="entry name" value="HATPase_c"/>
    <property type="match status" value="1"/>
</dbReference>
<dbReference type="Pfam" id="PF00072">
    <property type="entry name" value="Response_reg"/>
    <property type="match status" value="1"/>
</dbReference>
<dbReference type="Pfam" id="PF00672">
    <property type="entry name" value="HAMP"/>
    <property type="match status" value="1"/>
</dbReference>
<keyword evidence="9" id="KW-0067">ATP-binding</keyword>
<evidence type="ECO:0000259" key="14">
    <source>
        <dbReference type="PROSITE" id="PS50109"/>
    </source>
</evidence>
<dbReference type="Pfam" id="PF00512">
    <property type="entry name" value="HisKA"/>
    <property type="match status" value="1"/>
</dbReference>
<dbReference type="SUPFAM" id="SSF158472">
    <property type="entry name" value="HAMP domain-like"/>
    <property type="match status" value="1"/>
</dbReference>
<dbReference type="FunFam" id="1.10.287.130:FF:000001">
    <property type="entry name" value="Two-component sensor histidine kinase"/>
    <property type="match status" value="1"/>
</dbReference>
<evidence type="ECO:0000256" key="2">
    <source>
        <dbReference type="ARBA" id="ARBA00004651"/>
    </source>
</evidence>
<dbReference type="InterPro" id="IPR029016">
    <property type="entry name" value="GAF-like_dom_sf"/>
</dbReference>
<dbReference type="PROSITE" id="PS50109">
    <property type="entry name" value="HIS_KIN"/>
    <property type="match status" value="1"/>
</dbReference>
<protein>
    <recommendedName>
        <fullName evidence="3">histidine kinase</fullName>
        <ecNumber evidence="3">2.7.13.3</ecNumber>
    </recommendedName>
</protein>
<feature type="transmembrane region" description="Helical" evidence="13">
    <location>
        <begin position="189"/>
        <end position="210"/>
    </location>
</feature>
<dbReference type="Gene3D" id="3.30.450.40">
    <property type="match status" value="1"/>
</dbReference>
<reference evidence="17 18" key="1">
    <citation type="submission" date="2019-11" db="EMBL/GenBank/DDBJ databases">
        <title>Genome sequences of 17 halophilic strains isolated from different environments.</title>
        <authorList>
            <person name="Furrow R.E."/>
        </authorList>
    </citation>
    <scope>NUCLEOTIDE SEQUENCE [LARGE SCALE GENOMIC DNA]</scope>
    <source>
        <strain evidence="17 18">22506_14_FS</strain>
    </source>
</reference>
<evidence type="ECO:0000256" key="1">
    <source>
        <dbReference type="ARBA" id="ARBA00000085"/>
    </source>
</evidence>
<keyword evidence="13" id="KW-0812">Transmembrane</keyword>
<dbReference type="PANTHER" id="PTHR43547">
    <property type="entry name" value="TWO-COMPONENT HISTIDINE KINASE"/>
    <property type="match status" value="1"/>
</dbReference>
<dbReference type="FunFam" id="3.30.565.10:FF:000006">
    <property type="entry name" value="Sensor histidine kinase WalK"/>
    <property type="match status" value="1"/>
</dbReference>
<dbReference type="AlphaFoldDB" id="A0A845F3P6"/>
<dbReference type="PROSITE" id="PS50110">
    <property type="entry name" value="RESPONSE_REGULATORY"/>
    <property type="match status" value="1"/>
</dbReference>
<feature type="transmembrane region" description="Helical" evidence="13">
    <location>
        <begin position="12"/>
        <end position="34"/>
    </location>
</feature>
<keyword evidence="7" id="KW-0547">Nucleotide-binding</keyword>
<sequence>MNRQWKSSLSRQFVWFMSGFLFLILIAAAGLGLYSKSIEAKYEEKVVDLRQKQQYAVELEDSLNDMFFEARGYLGFRLEEPFLRNYVTQKNMIANKIKQLKPELESREEKEYISDLQGELINYYNLFEEAKLDVVADNTEGLQSLSQDQGGSNLVYELRDQTRNLVSKVENEIYTTEQNLIDRLSNLQMLFVSFVIFLLLIATILAGLMARRIGKPLQELALASSQVSSGENVEMPHVRRSDELGELARSFNLMVKNIQQNEKALITSNEALVEQSEELKGSKFTLEQNVKAMNVQKKVLEHRNELNRSLASTLTKSELLQSIITNMIHILNADKGIIVMLNQGKDYASLGISQVKVHEWIDHLIDGPGVKAIEQKKFHIVQRQASIGEAGYHGVDVVSNDIYIPVLSDNVAVALLCITRIGGEFTTEEVTELSDLSRQISLALDKLRLYETTENERQVNREILNTIREGIQLVDREGTIRAVNDQMCTMLDACFPDGANEKPFTEWSSKFLLQVDLNDRDGVKSYVHDVIAGIKPKQSELIYQTNTQPPLFIQMYYEHLYTDDKFIGSIFVHRDITREHEVDEMKNEFVSTVSHELRTPLSSVLGFTELMLSKELKPEKQKKYLNTIYKEAKRLTSLINDFLDIQRMEAGKQNYDKTRINLKEMIEEVLDSYRDHSKLHSFIIEDLADRHEIIGDGDKIKQVFNNFVSNAVKYSPEGGTVLTRFRVENDQLYVDIRDEGLGIPQDALSKLFTKFFRVDNSDRRQIGGTGLGLAISKEIITAHNGDVLVTSQLGEGSTFTLVFPLGSEKQPVEPKSGELQDSGVLIVEDDDSLALLLLEEITGSGFAAHHCRSGEEAIQLLEQITPEGIVLDIMLDGRMSGWDVLKAVKETERTKNIPIFVSTVSEEKQRGFELGAKDYLIKPYPPKNLTKSLIKSLMNKNNNGKILVPDYSIEDREEGLSD</sequence>
<dbReference type="InterPro" id="IPR035965">
    <property type="entry name" value="PAS-like_dom_sf"/>
</dbReference>